<dbReference type="PANTHER" id="PTHR30578:SF0">
    <property type="entry name" value="ION-TRANSLOCATING OXIDOREDUCTASE COMPLEX SUBUNIT D"/>
    <property type="match status" value="1"/>
</dbReference>
<keyword evidence="3 10" id="KW-0285">Flavoprotein</keyword>
<evidence type="ECO:0000256" key="2">
    <source>
        <dbReference type="ARBA" id="ARBA00022553"/>
    </source>
</evidence>
<feature type="transmembrane region" description="Helical" evidence="10">
    <location>
        <begin position="45"/>
        <end position="65"/>
    </location>
</feature>
<dbReference type="InterPro" id="IPR011303">
    <property type="entry name" value="RnfD_bac"/>
</dbReference>
<feature type="transmembrane region" description="Helical" evidence="10">
    <location>
        <begin position="258"/>
        <end position="278"/>
    </location>
</feature>
<keyword evidence="12" id="KW-1185">Reference proteome</keyword>
<protein>
    <recommendedName>
        <fullName evidence="10">Ion-translocating oxidoreductase complex subunit D</fullName>
        <ecNumber evidence="10">7.-.-.-</ecNumber>
    </recommendedName>
    <alternativeName>
        <fullName evidence="10">Rnf electron transport complex subunit D</fullName>
    </alternativeName>
</protein>
<dbReference type="NCBIfam" id="TIGR01946">
    <property type="entry name" value="rnfD"/>
    <property type="match status" value="1"/>
</dbReference>
<feature type="transmembrane region" description="Helical" evidence="10">
    <location>
        <begin position="72"/>
        <end position="90"/>
    </location>
</feature>
<evidence type="ECO:0000313" key="12">
    <source>
        <dbReference type="Proteomes" id="UP000679722"/>
    </source>
</evidence>
<dbReference type="NCBIfam" id="NF002011">
    <property type="entry name" value="PRK00816.1"/>
    <property type="match status" value="1"/>
</dbReference>
<keyword evidence="8 10" id="KW-1133">Transmembrane helix</keyword>
<reference evidence="11 12" key="1">
    <citation type="submission" date="2021-04" db="EMBL/GenBank/DDBJ databases">
        <authorList>
            <person name="Sun C."/>
        </authorList>
    </citation>
    <scope>NUCLEOTIDE SEQUENCE [LARGE SCALE GENOMIC DNA]</scope>
    <source>
        <strain evidence="11 12">A79</strain>
    </source>
</reference>
<dbReference type="EMBL" id="JAGSSV010000015">
    <property type="protein sequence ID" value="MBR7889560.1"/>
    <property type="molecule type" value="Genomic_DNA"/>
</dbReference>
<organism evidence="11 12">
    <name type="scientific">Marinomonas vulgaris</name>
    <dbReference type="NCBI Taxonomy" id="2823372"/>
    <lineage>
        <taxon>Bacteria</taxon>
        <taxon>Pseudomonadati</taxon>
        <taxon>Pseudomonadota</taxon>
        <taxon>Gammaproteobacteria</taxon>
        <taxon>Oceanospirillales</taxon>
        <taxon>Oceanospirillaceae</taxon>
        <taxon>Marinomonas</taxon>
    </lineage>
</organism>
<keyword evidence="10" id="KW-1003">Cell membrane</keyword>
<keyword evidence="6 10" id="KW-1278">Translocase</keyword>
<feature type="transmembrane region" description="Helical" evidence="10">
    <location>
        <begin position="290"/>
        <end position="308"/>
    </location>
</feature>
<feature type="transmembrane region" description="Helical" evidence="10">
    <location>
        <begin position="314"/>
        <end position="332"/>
    </location>
</feature>
<feature type="transmembrane region" description="Helical" evidence="10">
    <location>
        <begin position="126"/>
        <end position="144"/>
    </location>
</feature>
<dbReference type="HAMAP" id="MF_00462">
    <property type="entry name" value="RsxD_RnfD"/>
    <property type="match status" value="1"/>
</dbReference>
<name>A0ABS5HDJ1_9GAMM</name>
<gene>
    <name evidence="11" type="primary">rsxD</name>
    <name evidence="10" type="synonym">rnfD</name>
    <name evidence="11" type="ORF">J9B83_11465</name>
</gene>
<reference evidence="12" key="2">
    <citation type="submission" date="2023-07" db="EMBL/GenBank/DDBJ databases">
        <title>Marinomonas vulgaris A79, complete genome.</title>
        <authorList>
            <person name="Ying J.-J."/>
        </authorList>
    </citation>
    <scope>NUCLEOTIDE SEQUENCE [LARGE SCALE GENOMIC DNA]</scope>
    <source>
        <strain evidence="12">A79</strain>
    </source>
</reference>
<comment type="cofactor">
    <cofactor evidence="10">
        <name>FMN</name>
        <dbReference type="ChEBI" id="CHEBI:58210"/>
    </cofactor>
</comment>
<comment type="caution">
    <text evidence="11">The sequence shown here is derived from an EMBL/GenBank/DDBJ whole genome shotgun (WGS) entry which is preliminary data.</text>
</comment>
<dbReference type="Proteomes" id="UP000679722">
    <property type="component" value="Unassembled WGS sequence"/>
</dbReference>
<dbReference type="InterPro" id="IPR004338">
    <property type="entry name" value="NqrB/RnfD"/>
</dbReference>
<keyword evidence="10" id="KW-0997">Cell inner membrane</keyword>
<comment type="subunit">
    <text evidence="10">The complex is composed of six subunits: RnfA, RnfB, RnfC, RnfD, RnfE and RnfG.</text>
</comment>
<evidence type="ECO:0000256" key="3">
    <source>
        <dbReference type="ARBA" id="ARBA00022630"/>
    </source>
</evidence>
<keyword evidence="9 10" id="KW-0472">Membrane</keyword>
<evidence type="ECO:0000256" key="4">
    <source>
        <dbReference type="ARBA" id="ARBA00022643"/>
    </source>
</evidence>
<evidence type="ECO:0000256" key="7">
    <source>
        <dbReference type="ARBA" id="ARBA00022982"/>
    </source>
</evidence>
<sequence length="352" mass="37911">MALLRITSPHTQRAGHRTSWVMQMVILATIPGIVVQTWLFGWGTLINLMVACVAALASEAAILAVRRRAVSFFLKDYSALLTAVLLGVALPPAVPWWVTVTAVSFAIIFAKQLYGGLGNNPFNPAMVGYAIVLVSFPVPMSQWIGVHELVASGNTLSFMQSLQAIFHQLPVIDSYTMATPLDGFKHKDLLDSETAFASLPALQAASVNSWLWVNLAYLIGGLGLIALRIITWHTPVAVLGALFVMSGVFHLVDMDQTATPWFHLTTGAAMFGAFFIATDPVSSCTSNKGKLIYGAGIGVLIYIIRAWGGYPDGVAFGVLLMNFAAPLIDYYTQPRAYGHKKAKSGLKVGGDH</sequence>
<evidence type="ECO:0000256" key="1">
    <source>
        <dbReference type="ARBA" id="ARBA00022448"/>
    </source>
</evidence>
<evidence type="ECO:0000313" key="11">
    <source>
        <dbReference type="EMBL" id="MBR7889560.1"/>
    </source>
</evidence>
<keyword evidence="2 10" id="KW-0597">Phosphoprotein</keyword>
<evidence type="ECO:0000256" key="9">
    <source>
        <dbReference type="ARBA" id="ARBA00023136"/>
    </source>
</evidence>
<comment type="function">
    <text evidence="10">Part of a membrane-bound complex that couples electron transfer with translocation of ions across the membrane.</text>
</comment>
<accession>A0ABS5HDJ1</accession>
<keyword evidence="1 10" id="KW-0813">Transport</keyword>
<keyword evidence="5 10" id="KW-0812">Transmembrane</keyword>
<keyword evidence="4 10" id="KW-0288">FMN</keyword>
<dbReference type="Pfam" id="PF03116">
    <property type="entry name" value="NQR2_RnfD_RnfE"/>
    <property type="match status" value="1"/>
</dbReference>
<feature type="modified residue" description="FMN phosphoryl threonine" evidence="10">
    <location>
        <position position="179"/>
    </location>
</feature>
<dbReference type="EC" id="7.-.-.-" evidence="10"/>
<comment type="subcellular location">
    <subcellularLocation>
        <location evidence="10">Cell inner membrane</location>
        <topology evidence="10">Multi-pass membrane protein</topology>
    </subcellularLocation>
</comment>
<proteinExistence type="inferred from homology"/>
<dbReference type="RefSeq" id="WP_211536885.1">
    <property type="nucleotide sequence ID" value="NZ_JAGSSV010000015.1"/>
</dbReference>
<evidence type="ECO:0000256" key="5">
    <source>
        <dbReference type="ARBA" id="ARBA00022692"/>
    </source>
</evidence>
<evidence type="ECO:0000256" key="6">
    <source>
        <dbReference type="ARBA" id="ARBA00022967"/>
    </source>
</evidence>
<evidence type="ECO:0000256" key="8">
    <source>
        <dbReference type="ARBA" id="ARBA00022989"/>
    </source>
</evidence>
<evidence type="ECO:0000256" key="10">
    <source>
        <dbReference type="HAMAP-Rule" id="MF_00462"/>
    </source>
</evidence>
<feature type="transmembrane region" description="Helical" evidence="10">
    <location>
        <begin position="209"/>
        <end position="227"/>
    </location>
</feature>
<keyword evidence="7 10" id="KW-0249">Electron transport</keyword>
<feature type="transmembrane region" description="Helical" evidence="10">
    <location>
        <begin position="20"/>
        <end position="39"/>
    </location>
</feature>
<dbReference type="PANTHER" id="PTHR30578">
    <property type="entry name" value="ELECTRON TRANSPORT COMPLEX PROTEIN RNFD"/>
    <property type="match status" value="1"/>
</dbReference>
<comment type="similarity">
    <text evidence="10">Belongs to the NqrB/RnfD family.</text>
</comment>